<reference evidence="4 5" key="1">
    <citation type="submission" date="2017-01" db="EMBL/GenBank/DDBJ databases">
        <authorList>
            <person name="Mah S.A."/>
            <person name="Swanson W.J."/>
            <person name="Moy G.W."/>
            <person name="Vacquier V.D."/>
        </authorList>
    </citation>
    <scope>NUCLEOTIDE SEQUENCE [LARGE SCALE GENOMIC DNA]</scope>
    <source>
        <strain evidence="4 5">CPCC 203464</strain>
    </source>
</reference>
<dbReference type="InterPro" id="IPR000182">
    <property type="entry name" value="GNAT_dom"/>
</dbReference>
<evidence type="ECO:0000259" key="3">
    <source>
        <dbReference type="PROSITE" id="PS51186"/>
    </source>
</evidence>
<feature type="domain" description="N-acetyltransferase" evidence="3">
    <location>
        <begin position="2"/>
        <end position="150"/>
    </location>
</feature>
<sequence length="156" mass="17585">MITTRRAHPDDAATAATLLHAFNTEFDAPVPDVPTLTTRFAELLRRDDILIWFAIDGDRPFGFALVTLRPSVYFDGPLAQLEELYVEPQSRGRGAGQQMVAAMTAELVRRDHGEIHINVDEVDDGARRFYERHGFTNFESNGSRMLCYVRDVITTA</sequence>
<dbReference type="Pfam" id="PF00583">
    <property type="entry name" value="Acetyltransf_1"/>
    <property type="match status" value="1"/>
</dbReference>
<evidence type="ECO:0000313" key="4">
    <source>
        <dbReference type="EMBL" id="SIS18926.1"/>
    </source>
</evidence>
<dbReference type="GO" id="GO:0005840">
    <property type="term" value="C:ribosome"/>
    <property type="evidence" value="ECO:0007669"/>
    <property type="project" value="UniProtKB-KW"/>
</dbReference>
<dbReference type="Gene3D" id="3.40.630.30">
    <property type="match status" value="1"/>
</dbReference>
<dbReference type="OrthoDB" id="9805924at2"/>
<protein>
    <submittedName>
        <fullName evidence="4">Ribosomal protein S18 acetylase RimI</fullName>
    </submittedName>
</protein>
<evidence type="ECO:0000256" key="2">
    <source>
        <dbReference type="ARBA" id="ARBA00023315"/>
    </source>
</evidence>
<keyword evidence="2" id="KW-0012">Acyltransferase</keyword>
<dbReference type="InterPro" id="IPR050832">
    <property type="entry name" value="Bact_Acetyltransf"/>
</dbReference>
<keyword evidence="4" id="KW-0687">Ribonucleoprotein</keyword>
<dbReference type="Proteomes" id="UP000186218">
    <property type="component" value="Unassembled WGS sequence"/>
</dbReference>
<dbReference type="EMBL" id="FTNT01000011">
    <property type="protein sequence ID" value="SIS18926.1"/>
    <property type="molecule type" value="Genomic_DNA"/>
</dbReference>
<dbReference type="PANTHER" id="PTHR43877">
    <property type="entry name" value="AMINOALKYLPHOSPHONATE N-ACETYLTRANSFERASE-RELATED-RELATED"/>
    <property type="match status" value="1"/>
</dbReference>
<evidence type="ECO:0000313" key="5">
    <source>
        <dbReference type="Proteomes" id="UP000186218"/>
    </source>
</evidence>
<dbReference type="SUPFAM" id="SSF55729">
    <property type="entry name" value="Acyl-CoA N-acyltransferases (Nat)"/>
    <property type="match status" value="1"/>
</dbReference>
<keyword evidence="1" id="KW-0808">Transferase</keyword>
<keyword evidence="4" id="KW-0689">Ribosomal protein</keyword>
<dbReference type="PROSITE" id="PS51186">
    <property type="entry name" value="GNAT"/>
    <property type="match status" value="1"/>
</dbReference>
<organism evidence="4 5">
    <name type="scientific">Williamsia sterculiae</name>
    <dbReference type="NCBI Taxonomy" id="1344003"/>
    <lineage>
        <taxon>Bacteria</taxon>
        <taxon>Bacillati</taxon>
        <taxon>Actinomycetota</taxon>
        <taxon>Actinomycetes</taxon>
        <taxon>Mycobacteriales</taxon>
        <taxon>Nocardiaceae</taxon>
        <taxon>Williamsia</taxon>
    </lineage>
</organism>
<keyword evidence="5" id="KW-1185">Reference proteome</keyword>
<dbReference type="CDD" id="cd04301">
    <property type="entry name" value="NAT_SF"/>
    <property type="match status" value="1"/>
</dbReference>
<dbReference type="AlphaFoldDB" id="A0A1N7H283"/>
<accession>A0A1N7H283</accession>
<evidence type="ECO:0000256" key="1">
    <source>
        <dbReference type="ARBA" id="ARBA00022679"/>
    </source>
</evidence>
<dbReference type="InterPro" id="IPR016181">
    <property type="entry name" value="Acyl_CoA_acyltransferase"/>
</dbReference>
<dbReference type="GO" id="GO:0016747">
    <property type="term" value="F:acyltransferase activity, transferring groups other than amino-acyl groups"/>
    <property type="evidence" value="ECO:0007669"/>
    <property type="project" value="InterPro"/>
</dbReference>
<dbReference type="STRING" id="1344003.SAMN05445060_3401"/>
<name>A0A1N7H283_9NOCA</name>
<dbReference type="RefSeq" id="WP_076481906.1">
    <property type="nucleotide sequence ID" value="NZ_FTNT01000011.1"/>
</dbReference>
<proteinExistence type="predicted"/>
<gene>
    <name evidence="4" type="ORF">SAMN05445060_3401</name>
</gene>